<feature type="transmembrane region" description="Helical" evidence="5">
    <location>
        <begin position="43"/>
        <end position="69"/>
    </location>
</feature>
<evidence type="ECO:0000259" key="6">
    <source>
        <dbReference type="SMART" id="SM00752"/>
    </source>
</evidence>
<feature type="transmembrane region" description="Helical" evidence="5">
    <location>
        <begin position="207"/>
        <end position="226"/>
    </location>
</feature>
<name>A0A8J7IHF4_9RHOB</name>
<feature type="transmembrane region" description="Helical" evidence="5">
    <location>
        <begin position="175"/>
        <end position="195"/>
    </location>
</feature>
<evidence type="ECO:0000313" key="7">
    <source>
        <dbReference type="EMBL" id="MBI1492053.1"/>
    </source>
</evidence>
<evidence type="ECO:0000256" key="4">
    <source>
        <dbReference type="ARBA" id="ARBA00023136"/>
    </source>
</evidence>
<sequence>MTFEIALRLTEILLGWAILQASLEHLSLPHMPRMLFSLRATLAVMLILGLNSSFTLTLLLLISILLLHHFQGPYNGGADKMGFLILTCLTLAHLTPPAWAELALAYLAAQLILSYFISGQIKIMNLEWRTGRALSDVFAYSAYPVSENLRALAHKPGLTFTASWAVMLFEVTFPLAFFHATALYLALTIAAFFHLSNACFFGLNRFFWTWLAAYPALIWLQTRLIGA</sequence>
<proteinExistence type="predicted"/>
<protein>
    <submittedName>
        <fullName evidence="7">HTTM domain-containing protein</fullName>
    </submittedName>
</protein>
<dbReference type="Proteomes" id="UP000640583">
    <property type="component" value="Unassembled WGS sequence"/>
</dbReference>
<dbReference type="GO" id="GO:0012505">
    <property type="term" value="C:endomembrane system"/>
    <property type="evidence" value="ECO:0007669"/>
    <property type="project" value="UniProtKB-SubCell"/>
</dbReference>
<evidence type="ECO:0000313" key="8">
    <source>
        <dbReference type="Proteomes" id="UP000640583"/>
    </source>
</evidence>
<organism evidence="7 8">
    <name type="scientific">Halocynthiibacter styelae</name>
    <dbReference type="NCBI Taxonomy" id="2761955"/>
    <lineage>
        <taxon>Bacteria</taxon>
        <taxon>Pseudomonadati</taxon>
        <taxon>Pseudomonadota</taxon>
        <taxon>Alphaproteobacteria</taxon>
        <taxon>Rhodobacterales</taxon>
        <taxon>Paracoccaceae</taxon>
        <taxon>Halocynthiibacter</taxon>
    </lineage>
</organism>
<dbReference type="Pfam" id="PF05090">
    <property type="entry name" value="HTTM"/>
    <property type="match status" value="1"/>
</dbReference>
<evidence type="ECO:0000256" key="3">
    <source>
        <dbReference type="ARBA" id="ARBA00022989"/>
    </source>
</evidence>
<comment type="subcellular location">
    <subcellularLocation>
        <location evidence="1">Endomembrane system</location>
        <topology evidence="1">Multi-pass membrane protein</topology>
    </subcellularLocation>
</comment>
<feature type="transmembrane region" description="Helical" evidence="5">
    <location>
        <begin position="105"/>
        <end position="123"/>
    </location>
</feature>
<comment type="caution">
    <text evidence="7">The sequence shown here is derived from an EMBL/GenBank/DDBJ whole genome shotgun (WGS) entry which is preliminary data.</text>
</comment>
<dbReference type="InterPro" id="IPR053934">
    <property type="entry name" value="HTTM_dom"/>
</dbReference>
<feature type="domain" description="HTTM-like" evidence="6">
    <location>
        <begin position="1"/>
        <end position="222"/>
    </location>
</feature>
<keyword evidence="4 5" id="KW-0472">Membrane</keyword>
<dbReference type="EMBL" id="JADCKQ010000001">
    <property type="protein sequence ID" value="MBI1492053.1"/>
    <property type="molecule type" value="Genomic_DNA"/>
</dbReference>
<accession>A0A8J7IHF4</accession>
<keyword evidence="2 5" id="KW-0812">Transmembrane</keyword>
<dbReference type="AlphaFoldDB" id="A0A8J7IHF4"/>
<dbReference type="RefSeq" id="WP_228847023.1">
    <property type="nucleotide sequence ID" value="NZ_JADCKQ010000001.1"/>
</dbReference>
<dbReference type="SMART" id="SM00752">
    <property type="entry name" value="HTTM"/>
    <property type="match status" value="1"/>
</dbReference>
<reference evidence="7" key="1">
    <citation type="submission" date="2020-10" db="EMBL/GenBank/DDBJ databases">
        <title>Paenihalocynthiibacter styelae gen. nov., sp. nov., isolated from stalked sea squirt Styela clava.</title>
        <authorList>
            <person name="Kim Y.-O."/>
            <person name="Yoon J.-H."/>
        </authorList>
    </citation>
    <scope>NUCLEOTIDE SEQUENCE</scope>
    <source>
        <strain evidence="7">MYP1-1</strain>
    </source>
</reference>
<evidence type="ECO:0000256" key="2">
    <source>
        <dbReference type="ARBA" id="ARBA00022692"/>
    </source>
</evidence>
<keyword evidence="8" id="KW-1185">Reference proteome</keyword>
<evidence type="ECO:0000256" key="1">
    <source>
        <dbReference type="ARBA" id="ARBA00004127"/>
    </source>
</evidence>
<dbReference type="InterPro" id="IPR011020">
    <property type="entry name" value="HTTM-like"/>
</dbReference>
<evidence type="ECO:0000256" key="5">
    <source>
        <dbReference type="SAM" id="Phobius"/>
    </source>
</evidence>
<gene>
    <name evidence="7" type="ORF">H1D41_00220</name>
</gene>
<keyword evidence="3 5" id="KW-1133">Transmembrane helix</keyword>